<dbReference type="GO" id="GO:0030246">
    <property type="term" value="F:carbohydrate binding"/>
    <property type="evidence" value="ECO:0007669"/>
    <property type="project" value="UniProtKB-KW"/>
</dbReference>
<dbReference type="InterPro" id="IPR000757">
    <property type="entry name" value="Beta-glucanase-like"/>
</dbReference>
<evidence type="ECO:0000256" key="1">
    <source>
        <dbReference type="ARBA" id="ARBA00006865"/>
    </source>
</evidence>
<dbReference type="EMBL" id="MCFI01000012">
    <property type="protein sequence ID" value="ORY80972.1"/>
    <property type="molecule type" value="Genomic_DNA"/>
</dbReference>
<dbReference type="AlphaFoldDB" id="A0A1Y2FAM7"/>
<evidence type="ECO:0000313" key="4">
    <source>
        <dbReference type="EMBL" id="ORY80972.1"/>
    </source>
</evidence>
<dbReference type="PANTHER" id="PTHR10963:SF55">
    <property type="entry name" value="GLYCOSIDE HYDROLASE FAMILY 16 PROTEIN"/>
    <property type="match status" value="1"/>
</dbReference>
<feature type="domain" description="GH16" evidence="3">
    <location>
        <begin position="29"/>
        <end position="383"/>
    </location>
</feature>
<dbReference type="STRING" id="56484.A0A1Y2FAM7"/>
<feature type="transmembrane region" description="Helical" evidence="2">
    <location>
        <begin position="12"/>
        <end position="33"/>
    </location>
</feature>
<keyword evidence="2" id="KW-1133">Transmembrane helix</keyword>
<comment type="caution">
    <text evidence="4">The sequence shown here is derived from an EMBL/GenBank/DDBJ whole genome shotgun (WGS) entry which is preliminary data.</text>
</comment>
<dbReference type="PROSITE" id="PS51762">
    <property type="entry name" value="GH16_2"/>
    <property type="match status" value="1"/>
</dbReference>
<dbReference type="GeneID" id="63783713"/>
<dbReference type="InterPro" id="IPR013320">
    <property type="entry name" value="ConA-like_dom_sf"/>
</dbReference>
<evidence type="ECO:0000313" key="5">
    <source>
        <dbReference type="Proteomes" id="UP000193685"/>
    </source>
</evidence>
<feature type="non-terminal residue" evidence="4">
    <location>
        <position position="1"/>
    </location>
</feature>
<dbReference type="PANTHER" id="PTHR10963">
    <property type="entry name" value="GLYCOSYL HYDROLASE-RELATED"/>
    <property type="match status" value="1"/>
</dbReference>
<proteinExistence type="inferred from homology"/>
<dbReference type="RefSeq" id="XP_040724617.1">
    <property type="nucleotide sequence ID" value="XM_040867114.1"/>
</dbReference>
<gene>
    <name evidence="4" type="ORF">BCR37DRAFT_333748</name>
</gene>
<dbReference type="Pfam" id="PF00722">
    <property type="entry name" value="Glyco_hydro_16"/>
    <property type="match status" value="1"/>
</dbReference>
<keyword evidence="2" id="KW-0472">Membrane</keyword>
<reference evidence="4 5" key="1">
    <citation type="submission" date="2016-07" db="EMBL/GenBank/DDBJ databases">
        <title>Pervasive Adenine N6-methylation of Active Genes in Fungi.</title>
        <authorList>
            <consortium name="DOE Joint Genome Institute"/>
            <person name="Mondo S.J."/>
            <person name="Dannebaum R.O."/>
            <person name="Kuo R.C."/>
            <person name="Labutti K."/>
            <person name="Haridas S."/>
            <person name="Kuo A."/>
            <person name="Salamov A."/>
            <person name="Ahrendt S.R."/>
            <person name="Lipzen A."/>
            <person name="Sullivan W."/>
            <person name="Andreopoulos W.B."/>
            <person name="Clum A."/>
            <person name="Lindquist E."/>
            <person name="Daum C."/>
            <person name="Ramamoorthy G.K."/>
            <person name="Gryganskyi A."/>
            <person name="Culley D."/>
            <person name="Magnuson J.K."/>
            <person name="James T.Y."/>
            <person name="O'Malley M.A."/>
            <person name="Stajich J.E."/>
            <person name="Spatafora J.W."/>
            <person name="Visel A."/>
            <person name="Grigoriev I.V."/>
        </authorList>
    </citation>
    <scope>NUCLEOTIDE SEQUENCE [LARGE SCALE GENOMIC DNA]</scope>
    <source>
        <strain evidence="4 5">12-1054</strain>
    </source>
</reference>
<dbReference type="GO" id="GO:0005975">
    <property type="term" value="P:carbohydrate metabolic process"/>
    <property type="evidence" value="ECO:0007669"/>
    <property type="project" value="InterPro"/>
</dbReference>
<dbReference type="Gene3D" id="2.60.120.200">
    <property type="match status" value="1"/>
</dbReference>
<evidence type="ECO:0000256" key="2">
    <source>
        <dbReference type="SAM" id="Phobius"/>
    </source>
</evidence>
<sequence length="383" mass="43066">EPRTRRAKIARMMPWIGFGIGVIMTALGAYWGYSEVDQHKFSKVIWYEDFSSNVLDLQNDFNRDVAVDGWGADSLDWTTDSDDNSFVKNGKLYIRPTITPPEANVEGYFRNLTAEGICSKSYSESACVTRRNTTKGQYVNPVQSGRLTTKGKHFFKYGRVEVNAKLPLGSWLWSAIWLLPEQSGVDKYGPWPASGEIDIVESRGNPPGFPGGGRDTIQSSVHIGPVGKWGNAYADSNYDTHPVVPIPMADLSKEYHTYGCDITPQGISVWIDEPIYTTMVYKFEKSPFVQWGLPNNGPDGEPFANPWQVSPLKAAPFDEPFHLILNVAFAGVPGYFTSDESANYGNSATPWIAFKQMWESYPKWMSDWGDEDERSMVIDWIKM</sequence>
<name>A0A1Y2FAM7_PROLT</name>
<dbReference type="Proteomes" id="UP000193685">
    <property type="component" value="Unassembled WGS sequence"/>
</dbReference>
<protein>
    <submittedName>
        <fullName evidence="4">Concanavalin A-like lectin/glucanase domain-containing protein</fullName>
    </submittedName>
</protein>
<dbReference type="OrthoDB" id="4781at2759"/>
<keyword evidence="2" id="KW-0812">Transmembrane</keyword>
<dbReference type="SUPFAM" id="SSF49899">
    <property type="entry name" value="Concanavalin A-like lectins/glucanases"/>
    <property type="match status" value="1"/>
</dbReference>
<accession>A0A1Y2FAM7</accession>
<dbReference type="InterPro" id="IPR050546">
    <property type="entry name" value="Glycosyl_Hydrlase_16"/>
</dbReference>
<comment type="similarity">
    <text evidence="1">Belongs to the glycosyl hydrolase 16 family.</text>
</comment>
<feature type="non-terminal residue" evidence="4">
    <location>
        <position position="383"/>
    </location>
</feature>
<keyword evidence="4" id="KW-0430">Lectin</keyword>
<keyword evidence="5" id="KW-1185">Reference proteome</keyword>
<organism evidence="4 5">
    <name type="scientific">Protomyces lactucae-debilis</name>
    <dbReference type="NCBI Taxonomy" id="2754530"/>
    <lineage>
        <taxon>Eukaryota</taxon>
        <taxon>Fungi</taxon>
        <taxon>Dikarya</taxon>
        <taxon>Ascomycota</taxon>
        <taxon>Taphrinomycotina</taxon>
        <taxon>Taphrinomycetes</taxon>
        <taxon>Taphrinales</taxon>
        <taxon>Protomycetaceae</taxon>
        <taxon>Protomyces</taxon>
    </lineage>
</organism>
<evidence type="ECO:0000259" key="3">
    <source>
        <dbReference type="PROSITE" id="PS51762"/>
    </source>
</evidence>
<dbReference type="GO" id="GO:0004553">
    <property type="term" value="F:hydrolase activity, hydrolyzing O-glycosyl compounds"/>
    <property type="evidence" value="ECO:0007669"/>
    <property type="project" value="InterPro"/>
</dbReference>